<feature type="region of interest" description="Disordered" evidence="1">
    <location>
        <begin position="124"/>
        <end position="187"/>
    </location>
</feature>
<dbReference type="Proteomes" id="UP000733611">
    <property type="component" value="Unassembled WGS sequence"/>
</dbReference>
<gene>
    <name evidence="2" type="ORF">H9847_00950</name>
</gene>
<reference evidence="2" key="1">
    <citation type="journal article" date="2021" name="PeerJ">
        <title>Extensive microbial diversity within the chicken gut microbiome revealed by metagenomics and culture.</title>
        <authorList>
            <person name="Gilroy R."/>
            <person name="Ravi A."/>
            <person name="Getino M."/>
            <person name="Pursley I."/>
            <person name="Horton D.L."/>
            <person name="Alikhan N.F."/>
            <person name="Baker D."/>
            <person name="Gharbi K."/>
            <person name="Hall N."/>
            <person name="Watson M."/>
            <person name="Adriaenssens E.M."/>
            <person name="Foster-Nyarko E."/>
            <person name="Jarju S."/>
            <person name="Secka A."/>
            <person name="Antonio M."/>
            <person name="Oren A."/>
            <person name="Chaudhuri R.R."/>
            <person name="La Ragione R."/>
            <person name="Hildebrand F."/>
            <person name="Pallen M.J."/>
        </authorList>
    </citation>
    <scope>NUCLEOTIDE SEQUENCE</scope>
    <source>
        <strain evidence="2">378</strain>
    </source>
</reference>
<protein>
    <recommendedName>
        <fullName evidence="4">Tail assembly chaperone</fullName>
    </recommendedName>
</protein>
<evidence type="ECO:0000313" key="3">
    <source>
        <dbReference type="Proteomes" id="UP000733611"/>
    </source>
</evidence>
<dbReference type="EMBL" id="JAHLFE010000016">
    <property type="protein sequence ID" value="MBU3843432.1"/>
    <property type="molecule type" value="Genomic_DNA"/>
</dbReference>
<reference evidence="2" key="2">
    <citation type="submission" date="2021-04" db="EMBL/GenBank/DDBJ databases">
        <authorList>
            <person name="Gilroy R."/>
        </authorList>
    </citation>
    <scope>NUCLEOTIDE SEQUENCE</scope>
    <source>
        <strain evidence="2">378</strain>
    </source>
</reference>
<sequence length="187" mass="19805">MAHDDKQEFKVQPLLAALNPEDIKDAKFKIASALACQVQLADGRLIPICGLRLEELVDAPLEKIALAADINEVMALTTPLEDGMFQVRNGLFAQGFTDALCVIANSLPLSPLTDKLKAAQGRAAEPDKAAELNKAAKTSKDAAVSKPTKSSTAAKPAKSTKTSKATKATSAAPKTTRARKTKEPKPE</sequence>
<comment type="caution">
    <text evidence="2">The sequence shown here is derived from an EMBL/GenBank/DDBJ whole genome shotgun (WGS) entry which is preliminary data.</text>
</comment>
<proteinExistence type="predicted"/>
<organism evidence="2 3">
    <name type="scientific">Candidatus Anaerobiospirillum pullicola</name>
    <dbReference type="NCBI Taxonomy" id="2838451"/>
    <lineage>
        <taxon>Bacteria</taxon>
        <taxon>Pseudomonadati</taxon>
        <taxon>Pseudomonadota</taxon>
        <taxon>Gammaproteobacteria</taxon>
        <taxon>Aeromonadales</taxon>
        <taxon>Succinivibrionaceae</taxon>
        <taxon>Anaerobiospirillum</taxon>
    </lineage>
</organism>
<evidence type="ECO:0000256" key="1">
    <source>
        <dbReference type="SAM" id="MobiDB-lite"/>
    </source>
</evidence>
<dbReference type="AlphaFoldDB" id="A0A948WYD7"/>
<name>A0A948WYD7_9GAMM</name>
<evidence type="ECO:0008006" key="4">
    <source>
        <dbReference type="Google" id="ProtNLM"/>
    </source>
</evidence>
<feature type="compositionally biased region" description="Low complexity" evidence="1">
    <location>
        <begin position="142"/>
        <end position="175"/>
    </location>
</feature>
<accession>A0A948WYD7</accession>
<evidence type="ECO:0000313" key="2">
    <source>
        <dbReference type="EMBL" id="MBU3843432.1"/>
    </source>
</evidence>